<evidence type="ECO:0000313" key="2">
    <source>
        <dbReference type="EMBL" id="KAL1132210.1"/>
    </source>
</evidence>
<keyword evidence="3" id="KW-1185">Reference proteome</keyword>
<reference evidence="2 3" key="1">
    <citation type="submission" date="2024-07" db="EMBL/GenBank/DDBJ databases">
        <title>Chromosome-level genome assembly of the water stick insect Ranatra chinensis (Heteroptera: Nepidae).</title>
        <authorList>
            <person name="Liu X."/>
        </authorList>
    </citation>
    <scope>NUCLEOTIDE SEQUENCE [LARGE SCALE GENOMIC DNA]</scope>
    <source>
        <strain evidence="2">Cailab_2021Rc</strain>
        <tissue evidence="2">Muscle</tissue>
    </source>
</reference>
<feature type="region of interest" description="Disordered" evidence="1">
    <location>
        <begin position="629"/>
        <end position="704"/>
    </location>
</feature>
<feature type="compositionally biased region" description="Polar residues" evidence="1">
    <location>
        <begin position="694"/>
        <end position="704"/>
    </location>
</feature>
<dbReference type="SUPFAM" id="SSF51445">
    <property type="entry name" value="(Trans)glycosidases"/>
    <property type="match status" value="1"/>
</dbReference>
<evidence type="ECO:0000256" key="1">
    <source>
        <dbReference type="SAM" id="MobiDB-lite"/>
    </source>
</evidence>
<sequence length="886" mass="94585">MASKRRNMFHKNKTQETTEEVFMLPRMESLEGIVLDPGAFLRDSSQQAISNFRMFLEDLNAELKKERFIIICRLNFNDLVRLSFVADVADYVEMVWREEVGLNHALASSPPPVNTESIINTLTARGIHPGKIILRLMTEGVKYDMLSNTTECCRRDYAIRNMAWSPFREACRQFSRDGWRHFWSGISKLSHAVWGNLIFTYVNQQSFYEKLNLVEWRGLNGVSFEPKDDDFEGVCYGRPFPLLNAIGEYFSQSNPSPAFRFDDQVVFEEFPLEWGCDAETLPGKHPVRQSRVSKIPTRRHFRSLAISFGHRITEGKPYSVDGGGAGANAEEASPPVEVVGGYGPAGLDAAAGAKPAPGAGANEGALAGAKEGLEAGAKAGPEAGAKAGLEAGAKAGPEAGAKAGPEARAKAGLEAGAKEGPGAGANEGPGAGAKEGPGAGAKEGPGAGAKEEPGAGAKEGPGAGAKEGTLLGPKAGPGAGAKEEAEAGAAAALKEDPNVRPKADPLAGAKAGALAEPKAGPEPEVTSGPEPEVKAGPGAKLGPEVGVGAGANAGGAAKPGGPYWVLGVAQAEDGVQAPKHILPEQEAIDDGNRVYRIFIFPLDNGDGELHNESNEPSSFELRLFPKSVSTTGSHGSDLKAIPQSGANTTEESISREKLLAKGDTPQVKNIVNGSASDSESSNEPSEIKQEQHPETQAQRVSDSLPQDITETTQENENPASKFHAFVPHYVPPYTEIHYIPQGPREEYVYPPPMVIGGPHQMGFSHQFQYPSDLTSAPKLEFQNIGYQSELHKDRLTPAMVMNSDYRLLLPLPSSNIGYTSPKTLLTEEALIFLMDFTTFWALGELVCFHCMDCLLLTGVQCDTQVSPHLTMDLTEASAHNSKWNGT</sequence>
<protein>
    <submittedName>
        <fullName evidence="2">Uncharacterized protein</fullName>
    </submittedName>
</protein>
<feature type="compositionally biased region" description="Low complexity" evidence="1">
    <location>
        <begin position="674"/>
        <end position="684"/>
    </location>
</feature>
<feature type="compositionally biased region" description="Low complexity" evidence="1">
    <location>
        <begin position="466"/>
        <end position="476"/>
    </location>
</feature>
<name>A0ABD0YLS9_9HEMI</name>
<dbReference type="InterPro" id="IPR017853">
    <property type="entry name" value="GH"/>
</dbReference>
<proteinExistence type="predicted"/>
<feature type="compositionally biased region" description="Basic and acidic residues" evidence="1">
    <location>
        <begin position="493"/>
        <end position="503"/>
    </location>
</feature>
<dbReference type="InterPro" id="IPR029070">
    <property type="entry name" value="Chitinase_insertion_sf"/>
</dbReference>
<accession>A0ABD0YLS9</accession>
<feature type="compositionally biased region" description="Gly residues" evidence="1">
    <location>
        <begin position="419"/>
        <end position="447"/>
    </location>
</feature>
<dbReference type="Proteomes" id="UP001558652">
    <property type="component" value="Unassembled WGS sequence"/>
</dbReference>
<gene>
    <name evidence="2" type="ORF">AAG570_010167</name>
</gene>
<dbReference type="Gene3D" id="3.20.20.80">
    <property type="entry name" value="Glycosidases"/>
    <property type="match status" value="1"/>
</dbReference>
<dbReference type="Gene3D" id="3.10.50.10">
    <property type="match status" value="1"/>
</dbReference>
<feature type="region of interest" description="Disordered" evidence="1">
    <location>
        <begin position="416"/>
        <end position="541"/>
    </location>
</feature>
<organism evidence="2 3">
    <name type="scientific">Ranatra chinensis</name>
    <dbReference type="NCBI Taxonomy" id="642074"/>
    <lineage>
        <taxon>Eukaryota</taxon>
        <taxon>Metazoa</taxon>
        <taxon>Ecdysozoa</taxon>
        <taxon>Arthropoda</taxon>
        <taxon>Hexapoda</taxon>
        <taxon>Insecta</taxon>
        <taxon>Pterygota</taxon>
        <taxon>Neoptera</taxon>
        <taxon>Paraneoptera</taxon>
        <taxon>Hemiptera</taxon>
        <taxon>Heteroptera</taxon>
        <taxon>Panheteroptera</taxon>
        <taxon>Nepomorpha</taxon>
        <taxon>Nepidae</taxon>
        <taxon>Ranatrinae</taxon>
        <taxon>Ranatra</taxon>
    </lineage>
</organism>
<comment type="caution">
    <text evidence="2">The sequence shown here is derived from an EMBL/GenBank/DDBJ whole genome shotgun (WGS) entry which is preliminary data.</text>
</comment>
<dbReference type="AlphaFoldDB" id="A0ABD0YLS9"/>
<evidence type="ECO:0000313" key="3">
    <source>
        <dbReference type="Proteomes" id="UP001558652"/>
    </source>
</evidence>
<dbReference type="EMBL" id="JBFDAA010000005">
    <property type="protein sequence ID" value="KAL1132210.1"/>
    <property type="molecule type" value="Genomic_DNA"/>
</dbReference>